<sequence>MTGALYIVASFFMSSSAISLATFTSALAKGRSITDHPSSLPIQSPSMITPLYFYALYAHLACSYPSHI</sequence>
<proteinExistence type="predicted"/>
<feature type="chain" id="PRO_5008276868" description="Amino acid permease/ SLC12A domain-containing protein" evidence="1">
    <location>
        <begin position="18"/>
        <end position="68"/>
    </location>
</feature>
<organism evidence="2 3">
    <name type="scientific">Linnemannia elongata AG-77</name>
    <dbReference type="NCBI Taxonomy" id="1314771"/>
    <lineage>
        <taxon>Eukaryota</taxon>
        <taxon>Fungi</taxon>
        <taxon>Fungi incertae sedis</taxon>
        <taxon>Mucoromycota</taxon>
        <taxon>Mortierellomycotina</taxon>
        <taxon>Mortierellomycetes</taxon>
        <taxon>Mortierellales</taxon>
        <taxon>Mortierellaceae</taxon>
        <taxon>Linnemannia</taxon>
    </lineage>
</organism>
<feature type="signal peptide" evidence="1">
    <location>
        <begin position="1"/>
        <end position="17"/>
    </location>
</feature>
<name>A0A197KGN4_9FUNG</name>
<dbReference type="EMBL" id="KV442011">
    <property type="protein sequence ID" value="OAQ36695.1"/>
    <property type="molecule type" value="Genomic_DNA"/>
</dbReference>
<dbReference type="AlphaFoldDB" id="A0A197KGN4"/>
<evidence type="ECO:0000313" key="3">
    <source>
        <dbReference type="Proteomes" id="UP000078512"/>
    </source>
</evidence>
<accession>A0A197KGN4</accession>
<evidence type="ECO:0000256" key="1">
    <source>
        <dbReference type="SAM" id="SignalP"/>
    </source>
</evidence>
<keyword evidence="3" id="KW-1185">Reference proteome</keyword>
<gene>
    <name evidence="2" type="ORF">K457DRAFT_131885</name>
</gene>
<protein>
    <recommendedName>
        <fullName evidence="4">Amino acid permease/ SLC12A domain-containing protein</fullName>
    </recommendedName>
</protein>
<evidence type="ECO:0000313" key="2">
    <source>
        <dbReference type="EMBL" id="OAQ36695.1"/>
    </source>
</evidence>
<reference evidence="2 3" key="1">
    <citation type="submission" date="2016-05" db="EMBL/GenBank/DDBJ databases">
        <title>Genome sequencing reveals origins of a unique bacterial endosymbiosis in the earliest lineages of terrestrial Fungi.</title>
        <authorList>
            <consortium name="DOE Joint Genome Institute"/>
            <person name="Uehling J."/>
            <person name="Gryganskyi A."/>
            <person name="Hameed K."/>
            <person name="Tschaplinski T."/>
            <person name="Misztal P."/>
            <person name="Wu S."/>
            <person name="Desiro A."/>
            <person name="Vande Pol N."/>
            <person name="Du Z.-Y."/>
            <person name="Zienkiewicz A."/>
            <person name="Zienkiewicz K."/>
            <person name="Morin E."/>
            <person name="Tisserant E."/>
            <person name="Splivallo R."/>
            <person name="Hainaut M."/>
            <person name="Henrissat B."/>
            <person name="Ohm R."/>
            <person name="Kuo A."/>
            <person name="Yan J."/>
            <person name="Lipzen A."/>
            <person name="Nolan M."/>
            <person name="Labutti K."/>
            <person name="Barry K."/>
            <person name="Goldstein A."/>
            <person name="Labbe J."/>
            <person name="Schadt C."/>
            <person name="Tuskan G."/>
            <person name="Grigoriev I."/>
            <person name="Martin F."/>
            <person name="Vilgalys R."/>
            <person name="Bonito G."/>
        </authorList>
    </citation>
    <scope>NUCLEOTIDE SEQUENCE [LARGE SCALE GENOMIC DNA]</scope>
    <source>
        <strain evidence="2 3">AG-77</strain>
    </source>
</reference>
<evidence type="ECO:0008006" key="4">
    <source>
        <dbReference type="Google" id="ProtNLM"/>
    </source>
</evidence>
<dbReference type="Proteomes" id="UP000078512">
    <property type="component" value="Unassembled WGS sequence"/>
</dbReference>
<keyword evidence="1" id="KW-0732">Signal</keyword>